<organism evidence="2 3">
    <name type="scientific">Aspergillus clavatus (strain ATCC 1007 / CBS 513.65 / DSM 816 / NCTC 3887 / NRRL 1 / QM 1276 / 107)</name>
    <dbReference type="NCBI Taxonomy" id="344612"/>
    <lineage>
        <taxon>Eukaryota</taxon>
        <taxon>Fungi</taxon>
        <taxon>Dikarya</taxon>
        <taxon>Ascomycota</taxon>
        <taxon>Pezizomycotina</taxon>
        <taxon>Eurotiomycetes</taxon>
        <taxon>Eurotiomycetidae</taxon>
        <taxon>Eurotiales</taxon>
        <taxon>Aspergillaceae</taxon>
        <taxon>Aspergillus</taxon>
        <taxon>Aspergillus subgen. Fumigati</taxon>
    </lineage>
</organism>
<name>A1C5Q3_ASPCL</name>
<feature type="signal peptide" evidence="1">
    <location>
        <begin position="1"/>
        <end position="21"/>
    </location>
</feature>
<dbReference type="EMBL" id="DS027004">
    <property type="protein sequence ID" value="EAW15021.1"/>
    <property type="molecule type" value="Genomic_DNA"/>
</dbReference>
<feature type="chain" id="PRO_5002633155" evidence="1">
    <location>
        <begin position="22"/>
        <end position="129"/>
    </location>
</feature>
<sequence>MKFSTIFSVFLATLSVQQDYGFDHIGIIIGEVKEKALKKKTKRDFVAQFHHLVMNKERDTEYRHTNWETRKQKDGKAEPKLEFLTKINSAKKATSVTKKGNEYIKDHKKWEAKKTDCKTFVDYIHSTIA</sequence>
<dbReference type="HOGENOM" id="CLU_2014751_0_0_1"/>
<dbReference type="Proteomes" id="UP000006701">
    <property type="component" value="Unassembled WGS sequence"/>
</dbReference>
<proteinExistence type="predicted"/>
<dbReference type="AlphaFoldDB" id="A1C5Q3"/>
<dbReference type="KEGG" id="act:ACLA_004350"/>
<evidence type="ECO:0000256" key="1">
    <source>
        <dbReference type="SAM" id="SignalP"/>
    </source>
</evidence>
<accession>A1C5Q3</accession>
<dbReference type="OrthoDB" id="4440859at2759"/>
<dbReference type="RefSeq" id="XP_001276447.1">
    <property type="nucleotide sequence ID" value="XM_001276446.1"/>
</dbReference>
<dbReference type="GeneID" id="4708332"/>
<reference evidence="2 3" key="1">
    <citation type="journal article" date="2008" name="PLoS Genet.">
        <title>Genomic islands in the pathogenic filamentous fungus Aspergillus fumigatus.</title>
        <authorList>
            <person name="Fedorova N.D."/>
            <person name="Khaldi N."/>
            <person name="Joardar V.S."/>
            <person name="Maiti R."/>
            <person name="Amedeo P."/>
            <person name="Anderson M.J."/>
            <person name="Crabtree J."/>
            <person name="Silva J.C."/>
            <person name="Badger J.H."/>
            <person name="Albarraq A."/>
            <person name="Angiuoli S."/>
            <person name="Bussey H."/>
            <person name="Bowyer P."/>
            <person name="Cotty P.J."/>
            <person name="Dyer P.S."/>
            <person name="Egan A."/>
            <person name="Galens K."/>
            <person name="Fraser-Liggett C.M."/>
            <person name="Haas B.J."/>
            <person name="Inman J.M."/>
            <person name="Kent R."/>
            <person name="Lemieux S."/>
            <person name="Malavazi I."/>
            <person name="Orvis J."/>
            <person name="Roemer T."/>
            <person name="Ronning C.M."/>
            <person name="Sundaram J.P."/>
            <person name="Sutton G."/>
            <person name="Turner G."/>
            <person name="Venter J.C."/>
            <person name="White O.R."/>
            <person name="Whitty B.R."/>
            <person name="Youngman P."/>
            <person name="Wolfe K.H."/>
            <person name="Goldman G.H."/>
            <person name="Wortman J.R."/>
            <person name="Jiang B."/>
            <person name="Denning D.W."/>
            <person name="Nierman W.C."/>
        </authorList>
    </citation>
    <scope>NUCLEOTIDE SEQUENCE [LARGE SCALE GENOMIC DNA]</scope>
    <source>
        <strain evidence="3">ATCC 1007 / CBS 513.65 / DSM 816 / NCTC 3887 / NRRL 1</strain>
    </source>
</reference>
<keyword evidence="1" id="KW-0732">Signal</keyword>
<keyword evidence="3" id="KW-1185">Reference proteome</keyword>
<dbReference type="eggNOG" id="ENOG502T0H3">
    <property type="taxonomic scope" value="Eukaryota"/>
</dbReference>
<protein>
    <submittedName>
        <fullName evidence="2">Uncharacterized protein</fullName>
    </submittedName>
</protein>
<evidence type="ECO:0000313" key="2">
    <source>
        <dbReference type="EMBL" id="EAW15021.1"/>
    </source>
</evidence>
<evidence type="ECO:0000313" key="3">
    <source>
        <dbReference type="Proteomes" id="UP000006701"/>
    </source>
</evidence>
<gene>
    <name evidence="2" type="ORF">ACLA_004350</name>
</gene>
<dbReference type="VEuPathDB" id="FungiDB:ACLA_004350"/>